<dbReference type="InterPro" id="IPR050595">
    <property type="entry name" value="Bact_response_regulator"/>
</dbReference>
<reference evidence="3" key="1">
    <citation type="submission" date="2018-06" db="EMBL/GenBank/DDBJ databases">
        <authorList>
            <person name="Zhirakovskaya E."/>
        </authorList>
    </citation>
    <scope>NUCLEOTIDE SEQUENCE</scope>
</reference>
<dbReference type="GO" id="GO:0000160">
    <property type="term" value="P:phosphorelay signal transduction system"/>
    <property type="evidence" value="ECO:0007669"/>
    <property type="project" value="InterPro"/>
</dbReference>
<name>A0A3B1DXB9_9ZZZZ</name>
<dbReference type="InterPro" id="IPR001789">
    <property type="entry name" value="Sig_transdc_resp-reg_receiver"/>
</dbReference>
<proteinExistence type="predicted"/>
<dbReference type="Pfam" id="PF00072">
    <property type="entry name" value="Response_reg"/>
    <property type="match status" value="1"/>
</dbReference>
<evidence type="ECO:0000313" key="3">
    <source>
        <dbReference type="EMBL" id="VAX36925.1"/>
    </source>
</evidence>
<dbReference type="SMART" id="SM00448">
    <property type="entry name" value="REC"/>
    <property type="match status" value="1"/>
</dbReference>
<sequence>MSTVLVVDDKEMMRDSVSSSLRRAGFEVVSASRADVALERIALKRPDVVITDLKMPGMTGIELLEQIGAIDDELPVVLMT</sequence>
<dbReference type="PANTHER" id="PTHR44591:SF25">
    <property type="entry name" value="CHEMOTAXIS TWO-COMPONENT RESPONSE REGULATOR"/>
    <property type="match status" value="1"/>
</dbReference>
<gene>
    <name evidence="3" type="ORF">MNBD_PLANCTO03-1871</name>
</gene>
<dbReference type="Gene3D" id="3.40.50.2300">
    <property type="match status" value="1"/>
</dbReference>
<evidence type="ECO:0000256" key="1">
    <source>
        <dbReference type="ARBA" id="ARBA00022553"/>
    </source>
</evidence>
<organism evidence="3">
    <name type="scientific">hydrothermal vent metagenome</name>
    <dbReference type="NCBI Taxonomy" id="652676"/>
    <lineage>
        <taxon>unclassified sequences</taxon>
        <taxon>metagenomes</taxon>
        <taxon>ecological metagenomes</taxon>
    </lineage>
</organism>
<dbReference type="EMBL" id="UOGK01000086">
    <property type="protein sequence ID" value="VAX36925.1"/>
    <property type="molecule type" value="Genomic_DNA"/>
</dbReference>
<dbReference type="PROSITE" id="PS50110">
    <property type="entry name" value="RESPONSE_REGULATORY"/>
    <property type="match status" value="1"/>
</dbReference>
<dbReference type="AlphaFoldDB" id="A0A3B1DXB9"/>
<accession>A0A3B1DXB9</accession>
<dbReference type="InterPro" id="IPR011006">
    <property type="entry name" value="CheY-like_superfamily"/>
</dbReference>
<protein>
    <recommendedName>
        <fullName evidence="2">Response regulatory domain-containing protein</fullName>
    </recommendedName>
</protein>
<evidence type="ECO:0000259" key="2">
    <source>
        <dbReference type="PROSITE" id="PS50110"/>
    </source>
</evidence>
<keyword evidence="1" id="KW-0597">Phosphoprotein</keyword>
<feature type="non-terminal residue" evidence="3">
    <location>
        <position position="80"/>
    </location>
</feature>
<dbReference type="PANTHER" id="PTHR44591">
    <property type="entry name" value="STRESS RESPONSE REGULATOR PROTEIN 1"/>
    <property type="match status" value="1"/>
</dbReference>
<dbReference type="SUPFAM" id="SSF52172">
    <property type="entry name" value="CheY-like"/>
    <property type="match status" value="1"/>
</dbReference>
<feature type="domain" description="Response regulatory" evidence="2">
    <location>
        <begin position="3"/>
        <end position="80"/>
    </location>
</feature>